<evidence type="ECO:0000256" key="1">
    <source>
        <dbReference type="ARBA" id="ARBA00001946"/>
    </source>
</evidence>
<dbReference type="Pfam" id="PF01397">
    <property type="entry name" value="Terpene_synth"/>
    <property type="match status" value="1"/>
</dbReference>
<name>A0AA87Z063_FICCA</name>
<dbReference type="GO" id="GO:0016114">
    <property type="term" value="P:terpenoid biosynthetic process"/>
    <property type="evidence" value="ECO:0007669"/>
    <property type="project" value="InterPro"/>
</dbReference>
<dbReference type="PANTHER" id="PTHR31225:SF251">
    <property type="entry name" value="(-)-GERMACRENE D SYNTHASE-LIKE ISOFORM X2"/>
    <property type="match status" value="1"/>
</dbReference>
<evidence type="ECO:0000313" key="3">
    <source>
        <dbReference type="EMBL" id="GMN25937.1"/>
    </source>
</evidence>
<dbReference type="PANTHER" id="PTHR31225">
    <property type="entry name" value="OS04G0344100 PROTEIN-RELATED"/>
    <property type="match status" value="1"/>
</dbReference>
<dbReference type="InterPro" id="IPR001906">
    <property type="entry name" value="Terpene_synth_N"/>
</dbReference>
<protein>
    <recommendedName>
        <fullName evidence="2">Terpene synthase N-terminal domain-containing protein</fullName>
    </recommendedName>
</protein>
<dbReference type="SUPFAM" id="SSF48576">
    <property type="entry name" value="Terpenoid synthases"/>
    <property type="match status" value="1"/>
</dbReference>
<dbReference type="InterPro" id="IPR050148">
    <property type="entry name" value="Terpene_synthase-like"/>
</dbReference>
<dbReference type="EMBL" id="BTGU01005604">
    <property type="protein sequence ID" value="GMN25937.1"/>
    <property type="molecule type" value="Genomic_DNA"/>
</dbReference>
<dbReference type="AlphaFoldDB" id="A0AA87Z063"/>
<comment type="caution">
    <text evidence="3">The sequence shown here is derived from an EMBL/GenBank/DDBJ whole genome shotgun (WGS) entry which is preliminary data.</text>
</comment>
<feature type="domain" description="Terpene synthase N-terminal" evidence="2">
    <location>
        <begin position="3"/>
        <end position="48"/>
    </location>
</feature>
<comment type="cofactor">
    <cofactor evidence="1">
        <name>Mg(2+)</name>
        <dbReference type="ChEBI" id="CHEBI:18420"/>
    </cofactor>
</comment>
<dbReference type="Gene3D" id="1.50.10.130">
    <property type="entry name" value="Terpene synthase, N-terminal domain"/>
    <property type="match status" value="1"/>
</dbReference>
<dbReference type="InterPro" id="IPR008949">
    <property type="entry name" value="Isoprenoid_synthase_dom_sf"/>
</dbReference>
<dbReference type="Gene3D" id="1.10.600.10">
    <property type="entry name" value="Farnesyl Diphosphate Synthase"/>
    <property type="match status" value="1"/>
</dbReference>
<proteinExistence type="predicted"/>
<dbReference type="Proteomes" id="UP001187192">
    <property type="component" value="Unassembled WGS sequence"/>
</dbReference>
<organism evidence="3 4">
    <name type="scientific">Ficus carica</name>
    <name type="common">Common fig</name>
    <dbReference type="NCBI Taxonomy" id="3494"/>
    <lineage>
        <taxon>Eukaryota</taxon>
        <taxon>Viridiplantae</taxon>
        <taxon>Streptophyta</taxon>
        <taxon>Embryophyta</taxon>
        <taxon>Tracheophyta</taxon>
        <taxon>Spermatophyta</taxon>
        <taxon>Magnoliopsida</taxon>
        <taxon>eudicotyledons</taxon>
        <taxon>Gunneridae</taxon>
        <taxon>Pentapetalae</taxon>
        <taxon>rosids</taxon>
        <taxon>fabids</taxon>
        <taxon>Rosales</taxon>
        <taxon>Moraceae</taxon>
        <taxon>Ficeae</taxon>
        <taxon>Ficus</taxon>
    </lineage>
</organism>
<evidence type="ECO:0000259" key="2">
    <source>
        <dbReference type="Pfam" id="PF01397"/>
    </source>
</evidence>
<accession>A0AA87Z063</accession>
<dbReference type="InterPro" id="IPR008930">
    <property type="entry name" value="Terpenoid_cyclase/PrenylTrfase"/>
</dbReference>
<gene>
    <name evidence="3" type="ORF">TIFTF001_047766</name>
</gene>
<dbReference type="InterPro" id="IPR036965">
    <property type="entry name" value="Terpene_synth_N_sf"/>
</dbReference>
<evidence type="ECO:0000313" key="4">
    <source>
        <dbReference type="Proteomes" id="UP001187192"/>
    </source>
</evidence>
<keyword evidence="4" id="KW-1185">Reference proteome</keyword>
<dbReference type="GO" id="GO:0010333">
    <property type="term" value="F:terpene synthase activity"/>
    <property type="evidence" value="ECO:0007669"/>
    <property type="project" value="InterPro"/>
</dbReference>
<reference evidence="3" key="1">
    <citation type="submission" date="2023-07" db="EMBL/GenBank/DDBJ databases">
        <title>draft genome sequence of fig (Ficus carica).</title>
        <authorList>
            <person name="Takahashi T."/>
            <person name="Nishimura K."/>
        </authorList>
    </citation>
    <scope>NUCLEOTIDE SEQUENCE</scope>
</reference>
<sequence>MPGLFEASHFGLHGEDTMDKALVFTTSHLESMVTKLSNPLAEQISCALKRPLQKSLERLYARDYMSIYQDEASHNKALFELAKLDFNLLQSIHKLELSELSRYL</sequence>
<dbReference type="SUPFAM" id="SSF48239">
    <property type="entry name" value="Terpenoid cyclases/Protein prenyltransferases"/>
    <property type="match status" value="1"/>
</dbReference>